<organism evidence="1 2">
    <name type="scientific">Agaricus bisporus var. burnettii</name>
    <dbReference type="NCBI Taxonomy" id="192524"/>
    <lineage>
        <taxon>Eukaryota</taxon>
        <taxon>Fungi</taxon>
        <taxon>Dikarya</taxon>
        <taxon>Basidiomycota</taxon>
        <taxon>Agaricomycotina</taxon>
        <taxon>Agaricomycetes</taxon>
        <taxon>Agaricomycetidae</taxon>
        <taxon>Agaricales</taxon>
        <taxon>Agaricineae</taxon>
        <taxon>Agaricaceae</taxon>
        <taxon>Agaricus</taxon>
    </lineage>
</organism>
<gene>
    <name evidence="1" type="ORF">Agabi119p4_9688</name>
</gene>
<comment type="caution">
    <text evidence="1">The sequence shown here is derived from an EMBL/GenBank/DDBJ whole genome shotgun (WGS) entry which is preliminary data.</text>
</comment>
<evidence type="ECO:0000313" key="2">
    <source>
        <dbReference type="Proteomes" id="UP000629468"/>
    </source>
</evidence>
<sequence length="107" mass="12495">MLIPTAPSILDRLAITPSTIRWPHRRWLLSHQRQPLDGSFTLLPTKQPRVSLEFAVLDFLSILVIQRPRNDYHYYATTTSGDFQQDLRKVRSIWSIELCGSRENAYI</sequence>
<accession>A0A8H7EX20</accession>
<name>A0A8H7EX20_AGABI</name>
<dbReference type="EMBL" id="JABXXO010000013">
    <property type="protein sequence ID" value="KAF7761696.1"/>
    <property type="molecule type" value="Genomic_DNA"/>
</dbReference>
<dbReference type="Proteomes" id="UP000629468">
    <property type="component" value="Unassembled WGS sequence"/>
</dbReference>
<evidence type="ECO:0000313" key="1">
    <source>
        <dbReference type="EMBL" id="KAF7761696.1"/>
    </source>
</evidence>
<dbReference type="AlphaFoldDB" id="A0A8H7EX20"/>
<proteinExistence type="predicted"/>
<protein>
    <submittedName>
        <fullName evidence="1">Uncharacterized protein</fullName>
    </submittedName>
</protein>
<reference evidence="1 2" key="1">
    <citation type="journal article" name="Sci. Rep.">
        <title>Telomere-to-telomere assembled and centromere annotated genomes of the two main subspecies of the button mushroom Agaricus bisporus reveal especially polymorphic chromosome ends.</title>
        <authorList>
            <person name="Sonnenberg A.S.M."/>
            <person name="Sedaghat-Telgerd N."/>
            <person name="Lavrijssen B."/>
            <person name="Ohm R.A."/>
            <person name="Hendrickx P.M."/>
            <person name="Scholtmeijer K."/>
            <person name="Baars J.J.P."/>
            <person name="van Peer A."/>
        </authorList>
    </citation>
    <scope>NUCLEOTIDE SEQUENCE [LARGE SCALE GENOMIC DNA]</scope>
    <source>
        <strain evidence="1 2">H119_p4</strain>
    </source>
</reference>